<dbReference type="RefSeq" id="XP_043038105.1">
    <property type="nucleotide sequence ID" value="XM_043179298.1"/>
</dbReference>
<organism evidence="1 2">
    <name type="scientific">Guyanagaster necrorhizus</name>
    <dbReference type="NCBI Taxonomy" id="856835"/>
    <lineage>
        <taxon>Eukaryota</taxon>
        <taxon>Fungi</taxon>
        <taxon>Dikarya</taxon>
        <taxon>Basidiomycota</taxon>
        <taxon>Agaricomycotina</taxon>
        <taxon>Agaricomycetes</taxon>
        <taxon>Agaricomycetidae</taxon>
        <taxon>Agaricales</taxon>
        <taxon>Marasmiineae</taxon>
        <taxon>Physalacriaceae</taxon>
        <taxon>Guyanagaster</taxon>
    </lineage>
</organism>
<dbReference type="EMBL" id="MU250539">
    <property type="protein sequence ID" value="KAG7444605.1"/>
    <property type="molecule type" value="Genomic_DNA"/>
</dbReference>
<proteinExistence type="predicted"/>
<reference evidence="1" key="1">
    <citation type="submission" date="2020-11" db="EMBL/GenBank/DDBJ databases">
        <title>Adaptations for nitrogen fixation in a non-lichenized fungal sporocarp promotes dispersal by wood-feeding termites.</title>
        <authorList>
            <consortium name="DOE Joint Genome Institute"/>
            <person name="Koch R.A."/>
            <person name="Yoon G."/>
            <person name="Arayal U."/>
            <person name="Lail K."/>
            <person name="Amirebrahimi M."/>
            <person name="Labutti K."/>
            <person name="Lipzen A."/>
            <person name="Riley R."/>
            <person name="Barry K."/>
            <person name="Henrissat B."/>
            <person name="Grigoriev I.V."/>
            <person name="Herr J.R."/>
            <person name="Aime M.C."/>
        </authorList>
    </citation>
    <scope>NUCLEOTIDE SEQUENCE</scope>
    <source>
        <strain evidence="1">MCA 3950</strain>
    </source>
</reference>
<sequence length="494" mass="56644">MFMDERRLPLRLVDRYLSTHTPASWAPFVSHEDVARQRDRRDFAYQLLVPRLNQIPMEMNGDNVRWLFDDLERIFITAPYIAIESTADAAAVYFFFSKLRHPSLNPTSDYIKRTYRVLILSHLEDIDSSDLEHMVFPPEPLPFSEIQIIDVVLSDAISRPGRNDPSTLTDEDFRRHNGYPCDSRSLHIRHIGELNLYEWRHILGRFPRTSIHDSCIYHSKALVDQFTWVDNIRSISLSECAVGQEVFQALFNRCVNLEELLLDMVSVSQSLEEDAPILEVLYPNESKLLVFSAVYMNEIDMQIVLECLANTSVSNLTPFKVDSLRIELLGENPQIGIQNVVCKYVANNERMRTLTVGIKELKILLVADKTGIESLCLMNLMVEIWSTRDDDAPFSVQLMHVVEFLDDDGWMPFLPHLKVVRIGIRGEDPLASVDSLSRLSWESLDLLLGERRNPIWMGVDLCGGECVDPDSLAEEIRCCIGERAHVRIGDGEYS</sequence>
<gene>
    <name evidence="1" type="ORF">BT62DRAFT_1077396</name>
</gene>
<accession>A0A9P8AR25</accession>
<name>A0A9P8AR25_9AGAR</name>
<comment type="caution">
    <text evidence="1">The sequence shown here is derived from an EMBL/GenBank/DDBJ whole genome shotgun (WGS) entry which is preliminary data.</text>
</comment>
<protein>
    <submittedName>
        <fullName evidence="1">Uncharacterized protein</fullName>
    </submittedName>
</protein>
<keyword evidence="2" id="KW-1185">Reference proteome</keyword>
<evidence type="ECO:0000313" key="2">
    <source>
        <dbReference type="Proteomes" id="UP000812287"/>
    </source>
</evidence>
<dbReference type="GeneID" id="66101592"/>
<dbReference type="Proteomes" id="UP000812287">
    <property type="component" value="Unassembled WGS sequence"/>
</dbReference>
<dbReference type="OrthoDB" id="2824419at2759"/>
<dbReference type="AlphaFoldDB" id="A0A9P8AR25"/>
<evidence type="ECO:0000313" key="1">
    <source>
        <dbReference type="EMBL" id="KAG7444605.1"/>
    </source>
</evidence>